<protein>
    <recommendedName>
        <fullName evidence="2">HMG box domain-containing protein</fullName>
    </recommendedName>
</protein>
<name>A0A3P6PIF4_ANISI</name>
<keyword evidence="1" id="KW-0539">Nucleus</keyword>
<dbReference type="PANTHER" id="PTHR46232:SF1">
    <property type="entry name" value="SWI_SNF-RELATED MATRIX-ASSOCIATED ACTIN-DEPENDENT REGULATOR OF CHROMATIN SUBFAMILY E MEMBER 1"/>
    <property type="match status" value="1"/>
</dbReference>
<dbReference type="OrthoDB" id="30931at2759"/>
<sequence>MIPTISCNFQDSGNLKPPKAPDRPLVPYMRFSRKMWAKVRSEHPDSQLWDIGKVIGQMWRDAPESEKSVYQQVFHLFITLPKSFHNTAYKYCGYKNQLNLITHC</sequence>
<dbReference type="InterPro" id="IPR009071">
    <property type="entry name" value="HMG_box_dom"/>
</dbReference>
<feature type="domain" description="HMG box" evidence="2">
    <location>
        <begin position="21"/>
        <end position="72"/>
    </location>
</feature>
<dbReference type="AlphaFoldDB" id="A0A3P6PIF4"/>
<evidence type="ECO:0000313" key="4">
    <source>
        <dbReference type="Proteomes" id="UP000267096"/>
    </source>
</evidence>
<evidence type="ECO:0000256" key="1">
    <source>
        <dbReference type="PROSITE-ProRule" id="PRU00267"/>
    </source>
</evidence>
<dbReference type="PANTHER" id="PTHR46232">
    <property type="entry name" value="SMARCE1 REGULATOR OF CHROMATIN"/>
    <property type="match status" value="1"/>
</dbReference>
<dbReference type="GO" id="GO:0016922">
    <property type="term" value="F:nuclear receptor binding"/>
    <property type="evidence" value="ECO:0007669"/>
    <property type="project" value="TreeGrafter"/>
</dbReference>
<dbReference type="GO" id="GO:0016514">
    <property type="term" value="C:SWI/SNF complex"/>
    <property type="evidence" value="ECO:0007669"/>
    <property type="project" value="TreeGrafter"/>
</dbReference>
<reference evidence="3 4" key="1">
    <citation type="submission" date="2018-11" db="EMBL/GenBank/DDBJ databases">
        <authorList>
            <consortium name="Pathogen Informatics"/>
        </authorList>
    </citation>
    <scope>NUCLEOTIDE SEQUENCE [LARGE SCALE GENOMIC DNA]</scope>
</reference>
<dbReference type="Pfam" id="PF00505">
    <property type="entry name" value="HMG_box"/>
    <property type="match status" value="1"/>
</dbReference>
<dbReference type="SUPFAM" id="SSF47095">
    <property type="entry name" value="HMG-box"/>
    <property type="match status" value="1"/>
</dbReference>
<evidence type="ECO:0000259" key="2">
    <source>
        <dbReference type="PROSITE" id="PS50118"/>
    </source>
</evidence>
<gene>
    <name evidence="3" type="ORF">ASIM_LOCUS9467</name>
</gene>
<organism evidence="3 4">
    <name type="scientific">Anisakis simplex</name>
    <name type="common">Herring worm</name>
    <dbReference type="NCBI Taxonomy" id="6269"/>
    <lineage>
        <taxon>Eukaryota</taxon>
        <taxon>Metazoa</taxon>
        <taxon>Ecdysozoa</taxon>
        <taxon>Nematoda</taxon>
        <taxon>Chromadorea</taxon>
        <taxon>Rhabditida</taxon>
        <taxon>Spirurina</taxon>
        <taxon>Ascaridomorpha</taxon>
        <taxon>Ascaridoidea</taxon>
        <taxon>Anisakidae</taxon>
        <taxon>Anisakis</taxon>
        <taxon>Anisakis simplex complex</taxon>
    </lineage>
</organism>
<evidence type="ECO:0000313" key="3">
    <source>
        <dbReference type="EMBL" id="VDK39686.1"/>
    </source>
</evidence>
<dbReference type="EMBL" id="UYRR01029083">
    <property type="protein sequence ID" value="VDK39686.1"/>
    <property type="molecule type" value="Genomic_DNA"/>
</dbReference>
<feature type="DNA-binding region" description="HMG box" evidence="1">
    <location>
        <begin position="21"/>
        <end position="72"/>
    </location>
</feature>
<dbReference type="GO" id="GO:0031492">
    <property type="term" value="F:nucleosomal DNA binding"/>
    <property type="evidence" value="ECO:0007669"/>
    <property type="project" value="TreeGrafter"/>
</dbReference>
<dbReference type="GO" id="GO:0045892">
    <property type="term" value="P:negative regulation of DNA-templated transcription"/>
    <property type="evidence" value="ECO:0007669"/>
    <property type="project" value="TreeGrafter"/>
</dbReference>
<dbReference type="Proteomes" id="UP000267096">
    <property type="component" value="Unassembled WGS sequence"/>
</dbReference>
<dbReference type="CDD" id="cd21983">
    <property type="entry name" value="HMG-box_SMARCE1"/>
    <property type="match status" value="1"/>
</dbReference>
<keyword evidence="1" id="KW-0238">DNA-binding</keyword>
<keyword evidence="4" id="KW-1185">Reference proteome</keyword>
<dbReference type="PROSITE" id="PS50118">
    <property type="entry name" value="HMG_BOX_2"/>
    <property type="match status" value="1"/>
</dbReference>
<dbReference type="Gene3D" id="1.10.30.10">
    <property type="entry name" value="High mobility group box domain"/>
    <property type="match status" value="1"/>
</dbReference>
<accession>A0A3P6PIF4</accession>
<dbReference type="InterPro" id="IPR036910">
    <property type="entry name" value="HMG_box_dom_sf"/>
</dbReference>
<proteinExistence type="predicted"/>